<dbReference type="EMBL" id="JAEFCI010010879">
    <property type="protein sequence ID" value="KAG5456958.1"/>
    <property type="molecule type" value="Genomic_DNA"/>
</dbReference>
<evidence type="ECO:0000313" key="2">
    <source>
        <dbReference type="EMBL" id="KAG5456958.1"/>
    </source>
</evidence>
<gene>
    <name evidence="2" type="ORF">BJ554DRAFT_3153</name>
</gene>
<comment type="caution">
    <text evidence="2">The sequence shown here is derived from an EMBL/GenBank/DDBJ whole genome shotgun (WGS) entry which is preliminary data.</text>
</comment>
<keyword evidence="3" id="KW-1185">Reference proteome</keyword>
<evidence type="ECO:0000256" key="1">
    <source>
        <dbReference type="SAM" id="Coils"/>
    </source>
</evidence>
<dbReference type="AlphaFoldDB" id="A0A8H7ZNW0"/>
<accession>A0A8H7ZNW0</accession>
<dbReference type="Proteomes" id="UP000673691">
    <property type="component" value="Unassembled WGS sequence"/>
</dbReference>
<evidence type="ECO:0000313" key="3">
    <source>
        <dbReference type="Proteomes" id="UP000673691"/>
    </source>
</evidence>
<dbReference type="OrthoDB" id="10044727at2759"/>
<protein>
    <submittedName>
        <fullName evidence="2">Uncharacterized protein</fullName>
    </submittedName>
</protein>
<feature type="coiled-coil region" evidence="1">
    <location>
        <begin position="52"/>
        <end position="79"/>
    </location>
</feature>
<organism evidence="2 3">
    <name type="scientific">Olpidium bornovanus</name>
    <dbReference type="NCBI Taxonomy" id="278681"/>
    <lineage>
        <taxon>Eukaryota</taxon>
        <taxon>Fungi</taxon>
        <taxon>Fungi incertae sedis</taxon>
        <taxon>Olpidiomycota</taxon>
        <taxon>Olpidiomycotina</taxon>
        <taxon>Olpidiomycetes</taxon>
        <taxon>Olpidiales</taxon>
        <taxon>Olpidiaceae</taxon>
        <taxon>Olpidium</taxon>
    </lineage>
</organism>
<proteinExistence type="predicted"/>
<sequence>MTEYRKRKAKAELAQHAKSYQRVDQMFRRAVAENEDEAVEDKEDNDVGMDEVEKLSAAKKKLRDVLARIKNQKSELAAVSGYQLQHLMCIQRYMALVLGGTKKVKASEQAAKERWTTTTNYAGRCIHAWARTYAQLGKLPEHTQGKHAKRASILDDEDIKAWCVQWLRTCRPQDRSAADLQRELLTVIFPDKLGVEATIAISTVAKFMKLWGFKKRVAGGSKFILMVTSVQTLLPTAKIGQNRCSSTESSWTSILEMTWRSPNHHAYASGKASTCLSRTTGLHST</sequence>
<name>A0A8H7ZNW0_9FUNG</name>
<keyword evidence="1" id="KW-0175">Coiled coil</keyword>
<reference evidence="2 3" key="1">
    <citation type="journal article" name="Sci. Rep.">
        <title>Genome-scale phylogenetic analyses confirm Olpidium as the closest living zoosporic fungus to the non-flagellated, terrestrial fungi.</title>
        <authorList>
            <person name="Chang Y."/>
            <person name="Rochon D."/>
            <person name="Sekimoto S."/>
            <person name="Wang Y."/>
            <person name="Chovatia M."/>
            <person name="Sandor L."/>
            <person name="Salamov A."/>
            <person name="Grigoriev I.V."/>
            <person name="Stajich J.E."/>
            <person name="Spatafora J.W."/>
        </authorList>
    </citation>
    <scope>NUCLEOTIDE SEQUENCE [LARGE SCALE GENOMIC DNA]</scope>
    <source>
        <strain evidence="2">S191</strain>
    </source>
</reference>